<dbReference type="Proteomes" id="UP000304900">
    <property type="component" value="Unassembled WGS sequence"/>
</dbReference>
<dbReference type="Gene3D" id="2.60.40.10">
    <property type="entry name" value="Immunoglobulins"/>
    <property type="match status" value="1"/>
</dbReference>
<reference evidence="5 6" key="1">
    <citation type="submission" date="2019-05" db="EMBL/GenBank/DDBJ databases">
        <title>Dyadobacter AR-3-8 sp. nov., isolated from arctic soil.</title>
        <authorList>
            <person name="Chaudhary D.K."/>
        </authorList>
    </citation>
    <scope>NUCLEOTIDE SEQUENCE [LARGE SCALE GENOMIC DNA]</scope>
    <source>
        <strain evidence="5 6">AR-3-8</strain>
    </source>
</reference>
<dbReference type="Pfam" id="PF18962">
    <property type="entry name" value="Por_Secre_tail"/>
    <property type="match status" value="1"/>
</dbReference>
<sequence length="412" mass="43220">MTRIAIIIRCAALILCMAGKISAQAPTIPNALGFAVFTGSGAITNSGTTTVQGSVGTHTGSVTGSPIISTGLSHINDQASIDAETDLINVLASFSATGGTCQTLGTPFGSGATLTPGNYCLGSAGVLTGDLTLDGGGDASSIFVFNIGGELTATDANIILTGQASWSNVYFIVDGAFNLNQTSTPATSIFRGTAITRGAISLSSGSIVQGRLLSAAGAINLQGNTVYAAETPLPVTLTSFTAKIGEMQTILLKWTTTAETNSDRFEIQRSNNGKVWNQLATITAKGESTVLSSYQYTDAKPENGTNLYRLKMIDKDETFAYSRIQSTEFKMLAKTELYPNPAVDYLTLSVDDISLIQRIQISNILGANVYDIRKVSSDLSSNLDVKNLPAGMYIVRVTNNTGKIASTKILKQ</sequence>
<comment type="similarity">
    <text evidence="1">Belongs to the ice-binding protein family.</text>
</comment>
<dbReference type="InterPro" id="IPR021884">
    <property type="entry name" value="Ice-bd_prot"/>
</dbReference>
<dbReference type="Pfam" id="PF11999">
    <property type="entry name" value="Ice_binding"/>
    <property type="match status" value="1"/>
</dbReference>
<feature type="signal peptide" evidence="3">
    <location>
        <begin position="1"/>
        <end position="25"/>
    </location>
</feature>
<gene>
    <name evidence="5" type="ORF">FDK13_18540</name>
</gene>
<dbReference type="EMBL" id="SZVO01000008">
    <property type="protein sequence ID" value="TKT90960.1"/>
    <property type="molecule type" value="Genomic_DNA"/>
</dbReference>
<comment type="caution">
    <text evidence="5">The sequence shown here is derived from an EMBL/GenBank/DDBJ whole genome shotgun (WGS) entry which is preliminary data.</text>
</comment>
<evidence type="ECO:0000313" key="6">
    <source>
        <dbReference type="Proteomes" id="UP000304900"/>
    </source>
</evidence>
<protein>
    <submittedName>
        <fullName evidence="5">DUF3494 domain-containing protein</fullName>
    </submittedName>
</protein>
<proteinExistence type="inferred from homology"/>
<organism evidence="5 6">
    <name type="scientific">Dyadobacter frigoris</name>
    <dbReference type="NCBI Taxonomy" id="2576211"/>
    <lineage>
        <taxon>Bacteria</taxon>
        <taxon>Pseudomonadati</taxon>
        <taxon>Bacteroidota</taxon>
        <taxon>Cytophagia</taxon>
        <taxon>Cytophagales</taxon>
        <taxon>Spirosomataceae</taxon>
        <taxon>Dyadobacter</taxon>
    </lineage>
</organism>
<keyword evidence="6" id="KW-1185">Reference proteome</keyword>
<feature type="domain" description="Secretion system C-terminal sorting" evidence="4">
    <location>
        <begin position="337"/>
        <end position="409"/>
    </location>
</feature>
<evidence type="ECO:0000256" key="1">
    <source>
        <dbReference type="ARBA" id="ARBA00005445"/>
    </source>
</evidence>
<accession>A0A4U6D169</accession>
<keyword evidence="2 3" id="KW-0732">Signal</keyword>
<dbReference type="AlphaFoldDB" id="A0A4U6D169"/>
<evidence type="ECO:0000259" key="4">
    <source>
        <dbReference type="Pfam" id="PF18962"/>
    </source>
</evidence>
<evidence type="ECO:0000313" key="5">
    <source>
        <dbReference type="EMBL" id="TKT90960.1"/>
    </source>
</evidence>
<dbReference type="NCBIfam" id="TIGR04183">
    <property type="entry name" value="Por_Secre_tail"/>
    <property type="match status" value="1"/>
</dbReference>
<evidence type="ECO:0000256" key="3">
    <source>
        <dbReference type="SAM" id="SignalP"/>
    </source>
</evidence>
<dbReference type="InterPro" id="IPR026444">
    <property type="entry name" value="Secre_tail"/>
</dbReference>
<dbReference type="InterPro" id="IPR013783">
    <property type="entry name" value="Ig-like_fold"/>
</dbReference>
<dbReference type="OrthoDB" id="2082707at2"/>
<name>A0A4U6D169_9BACT</name>
<evidence type="ECO:0000256" key="2">
    <source>
        <dbReference type="ARBA" id="ARBA00022729"/>
    </source>
</evidence>
<feature type="chain" id="PRO_5020270680" evidence="3">
    <location>
        <begin position="26"/>
        <end position="412"/>
    </location>
</feature>